<dbReference type="EMBL" id="JAIWYP010000002">
    <property type="protein sequence ID" value="KAH3863638.1"/>
    <property type="molecule type" value="Genomic_DNA"/>
</dbReference>
<feature type="domain" description="Death" evidence="2">
    <location>
        <begin position="1"/>
        <end position="64"/>
    </location>
</feature>
<evidence type="ECO:0000256" key="1">
    <source>
        <dbReference type="SAM" id="Phobius"/>
    </source>
</evidence>
<dbReference type="GO" id="GO:0007165">
    <property type="term" value="P:signal transduction"/>
    <property type="evidence" value="ECO:0007669"/>
    <property type="project" value="InterPro"/>
</dbReference>
<keyword evidence="4" id="KW-1185">Reference proteome</keyword>
<evidence type="ECO:0000259" key="2">
    <source>
        <dbReference type="PROSITE" id="PS50017"/>
    </source>
</evidence>
<feature type="transmembrane region" description="Helical" evidence="1">
    <location>
        <begin position="117"/>
        <end position="139"/>
    </location>
</feature>
<evidence type="ECO:0000313" key="4">
    <source>
        <dbReference type="Proteomes" id="UP000828390"/>
    </source>
</evidence>
<dbReference type="PROSITE" id="PS50017">
    <property type="entry name" value="DEATH_DOMAIN"/>
    <property type="match status" value="1"/>
</dbReference>
<sequence length="221" mass="25501">MALKQKTFELAASSNVTIDTHKPCIALLLQWDRTDGYGKSFRDLTLRLGQIGRHDVASKLEKVVYGKEADDLEKKFLRNPFKKNIPKDSVILDQETKSERPTINSTDIRHTLSGFEIFSISTGSLTAFVIVFYILYRFFGTAIKTTFEKFAPEFLVQWVDLVRRELRFLCRRTKRKFSRDVIGARGVVSDRASVMNLNRNLNNYLHGNLPDTVLYFNNLLK</sequence>
<dbReference type="InterPro" id="IPR000488">
    <property type="entry name" value="Death_dom"/>
</dbReference>
<dbReference type="Proteomes" id="UP000828390">
    <property type="component" value="Unassembled WGS sequence"/>
</dbReference>
<keyword evidence="1" id="KW-0472">Membrane</keyword>
<accession>A0A9D4RDP4</accession>
<keyword evidence="1" id="KW-0812">Transmembrane</keyword>
<dbReference type="AlphaFoldDB" id="A0A9D4RDP4"/>
<keyword evidence="1" id="KW-1133">Transmembrane helix</keyword>
<evidence type="ECO:0000313" key="3">
    <source>
        <dbReference type="EMBL" id="KAH3863638.1"/>
    </source>
</evidence>
<reference evidence="3" key="1">
    <citation type="journal article" date="2019" name="bioRxiv">
        <title>The Genome of the Zebra Mussel, Dreissena polymorpha: A Resource for Invasive Species Research.</title>
        <authorList>
            <person name="McCartney M.A."/>
            <person name="Auch B."/>
            <person name="Kono T."/>
            <person name="Mallez S."/>
            <person name="Zhang Y."/>
            <person name="Obille A."/>
            <person name="Becker A."/>
            <person name="Abrahante J.E."/>
            <person name="Garbe J."/>
            <person name="Badalamenti J.P."/>
            <person name="Herman A."/>
            <person name="Mangelson H."/>
            <person name="Liachko I."/>
            <person name="Sullivan S."/>
            <person name="Sone E.D."/>
            <person name="Koren S."/>
            <person name="Silverstein K.A.T."/>
            <person name="Beckman K.B."/>
            <person name="Gohl D.M."/>
        </authorList>
    </citation>
    <scope>NUCLEOTIDE SEQUENCE</scope>
    <source>
        <strain evidence="3">Duluth1</strain>
        <tissue evidence="3">Whole animal</tissue>
    </source>
</reference>
<protein>
    <recommendedName>
        <fullName evidence="2">Death domain-containing protein</fullName>
    </recommendedName>
</protein>
<proteinExistence type="predicted"/>
<comment type="caution">
    <text evidence="3">The sequence shown here is derived from an EMBL/GenBank/DDBJ whole genome shotgun (WGS) entry which is preliminary data.</text>
</comment>
<reference evidence="3" key="2">
    <citation type="submission" date="2020-11" db="EMBL/GenBank/DDBJ databases">
        <authorList>
            <person name="McCartney M.A."/>
            <person name="Auch B."/>
            <person name="Kono T."/>
            <person name="Mallez S."/>
            <person name="Becker A."/>
            <person name="Gohl D.M."/>
            <person name="Silverstein K.A.T."/>
            <person name="Koren S."/>
            <person name="Bechman K.B."/>
            <person name="Herman A."/>
            <person name="Abrahante J.E."/>
            <person name="Garbe J."/>
        </authorList>
    </citation>
    <scope>NUCLEOTIDE SEQUENCE</scope>
    <source>
        <strain evidence="3">Duluth1</strain>
        <tissue evidence="3">Whole animal</tissue>
    </source>
</reference>
<name>A0A9D4RDP4_DREPO</name>
<gene>
    <name evidence="3" type="ORF">DPMN_026626</name>
</gene>
<organism evidence="3 4">
    <name type="scientific">Dreissena polymorpha</name>
    <name type="common">Zebra mussel</name>
    <name type="synonym">Mytilus polymorpha</name>
    <dbReference type="NCBI Taxonomy" id="45954"/>
    <lineage>
        <taxon>Eukaryota</taxon>
        <taxon>Metazoa</taxon>
        <taxon>Spiralia</taxon>
        <taxon>Lophotrochozoa</taxon>
        <taxon>Mollusca</taxon>
        <taxon>Bivalvia</taxon>
        <taxon>Autobranchia</taxon>
        <taxon>Heteroconchia</taxon>
        <taxon>Euheterodonta</taxon>
        <taxon>Imparidentia</taxon>
        <taxon>Neoheterodontei</taxon>
        <taxon>Myida</taxon>
        <taxon>Dreissenoidea</taxon>
        <taxon>Dreissenidae</taxon>
        <taxon>Dreissena</taxon>
    </lineage>
</organism>